<dbReference type="PRINTS" id="PR01438">
    <property type="entry name" value="UNVRSLSTRESS"/>
</dbReference>
<dbReference type="AlphaFoldDB" id="A0A388K5Q9"/>
<name>A0A388K5Q9_CHABU</name>
<feature type="coiled-coil region" evidence="1">
    <location>
        <begin position="290"/>
        <end position="317"/>
    </location>
</feature>
<dbReference type="Proteomes" id="UP000265515">
    <property type="component" value="Unassembled WGS sequence"/>
</dbReference>
<dbReference type="InterPro" id="IPR006015">
    <property type="entry name" value="Universal_stress_UspA"/>
</dbReference>
<reference evidence="3 4" key="1">
    <citation type="journal article" date="2018" name="Cell">
        <title>The Chara Genome: Secondary Complexity and Implications for Plant Terrestrialization.</title>
        <authorList>
            <person name="Nishiyama T."/>
            <person name="Sakayama H."/>
            <person name="Vries J.D."/>
            <person name="Buschmann H."/>
            <person name="Saint-Marcoux D."/>
            <person name="Ullrich K.K."/>
            <person name="Haas F.B."/>
            <person name="Vanderstraeten L."/>
            <person name="Becker D."/>
            <person name="Lang D."/>
            <person name="Vosolsobe S."/>
            <person name="Rombauts S."/>
            <person name="Wilhelmsson P.K.I."/>
            <person name="Janitza P."/>
            <person name="Kern R."/>
            <person name="Heyl A."/>
            <person name="Rumpler F."/>
            <person name="Villalobos L.I.A.C."/>
            <person name="Clay J.M."/>
            <person name="Skokan R."/>
            <person name="Toyoda A."/>
            <person name="Suzuki Y."/>
            <person name="Kagoshima H."/>
            <person name="Schijlen E."/>
            <person name="Tajeshwar N."/>
            <person name="Catarino B."/>
            <person name="Hetherington A.J."/>
            <person name="Saltykova A."/>
            <person name="Bonnot C."/>
            <person name="Breuninger H."/>
            <person name="Symeonidi A."/>
            <person name="Radhakrishnan G.V."/>
            <person name="Van Nieuwerburgh F."/>
            <person name="Deforce D."/>
            <person name="Chang C."/>
            <person name="Karol K.G."/>
            <person name="Hedrich R."/>
            <person name="Ulvskov P."/>
            <person name="Glockner G."/>
            <person name="Delwiche C.F."/>
            <person name="Petrasek J."/>
            <person name="Van de Peer Y."/>
            <person name="Friml J."/>
            <person name="Beilby M."/>
            <person name="Dolan L."/>
            <person name="Kohara Y."/>
            <person name="Sugano S."/>
            <person name="Fujiyama A."/>
            <person name="Delaux P.-M."/>
            <person name="Quint M."/>
            <person name="TheiBen G."/>
            <person name="Hagemann M."/>
            <person name="Harholt J."/>
            <person name="Dunand C."/>
            <person name="Zachgo S."/>
            <person name="Langdale J."/>
            <person name="Maumus F."/>
            <person name="Straeten D.V.D."/>
            <person name="Gould S.B."/>
            <person name="Rensing S.A."/>
        </authorList>
    </citation>
    <scope>NUCLEOTIDE SEQUENCE [LARGE SCALE GENOMIC DNA]</scope>
    <source>
        <strain evidence="3 4">S276</strain>
    </source>
</reference>
<dbReference type="PANTHER" id="PTHR31964:SF113">
    <property type="entry name" value="USPA DOMAIN-CONTAINING PROTEIN"/>
    <property type="match status" value="1"/>
</dbReference>
<evidence type="ECO:0000313" key="4">
    <source>
        <dbReference type="Proteomes" id="UP000265515"/>
    </source>
</evidence>
<organism evidence="3 4">
    <name type="scientific">Chara braunii</name>
    <name type="common">Braun's stonewort</name>
    <dbReference type="NCBI Taxonomy" id="69332"/>
    <lineage>
        <taxon>Eukaryota</taxon>
        <taxon>Viridiplantae</taxon>
        <taxon>Streptophyta</taxon>
        <taxon>Charophyceae</taxon>
        <taxon>Charales</taxon>
        <taxon>Characeae</taxon>
        <taxon>Chara</taxon>
    </lineage>
</organism>
<keyword evidence="4" id="KW-1185">Reference proteome</keyword>
<evidence type="ECO:0000259" key="2">
    <source>
        <dbReference type="Pfam" id="PF00582"/>
    </source>
</evidence>
<dbReference type="CDD" id="cd23659">
    <property type="entry name" value="USP_At3g01520-like"/>
    <property type="match status" value="1"/>
</dbReference>
<proteinExistence type="predicted"/>
<dbReference type="Gene3D" id="3.40.50.620">
    <property type="entry name" value="HUPs"/>
    <property type="match status" value="1"/>
</dbReference>
<dbReference type="PANTHER" id="PTHR31964">
    <property type="entry name" value="ADENINE NUCLEOTIDE ALPHA HYDROLASES-LIKE SUPERFAMILY PROTEIN"/>
    <property type="match status" value="1"/>
</dbReference>
<accession>A0A388K5Q9</accession>
<dbReference type="InterPro" id="IPR006016">
    <property type="entry name" value="UspA"/>
</dbReference>
<protein>
    <recommendedName>
        <fullName evidence="2">UspA domain-containing protein</fullName>
    </recommendedName>
</protein>
<dbReference type="EMBL" id="BFEA01000061">
    <property type="protein sequence ID" value="GBG65388.1"/>
    <property type="molecule type" value="Genomic_DNA"/>
</dbReference>
<evidence type="ECO:0000313" key="3">
    <source>
        <dbReference type="EMBL" id="GBG65388.1"/>
    </source>
</evidence>
<dbReference type="Pfam" id="PF00582">
    <property type="entry name" value="Usp"/>
    <property type="match status" value="1"/>
</dbReference>
<dbReference type="SUPFAM" id="SSF52402">
    <property type="entry name" value="Adenine nucleotide alpha hydrolases-like"/>
    <property type="match status" value="1"/>
</dbReference>
<keyword evidence="1" id="KW-0175">Coiled coil</keyword>
<sequence length="320" mass="35225">MIVHAWPMSNCADWHSCFCEKARGSDIGYRAEERAGVKQVCSSQNSARLPFTRRRFVSLSSALSSSPSSRSVTACLQFECLIPLGGCWRASGRRWGSSTSPSSRKFISARHVEPPRPFVYLSSNSMADVGPEAVPPAGAGGESLGGQPRSPRRILIAVDQSKESLHAVRWADWHLLRAGDEVHLLHVVRRGVGVPPSGSMSPQLAATWDRYVWLLTLQEMLSERQICSFIHIVEGDVRQIILTVMEELRCHLVVVGDRGLGAIRRALLGSVSDYLVHHSAVPVIVVKGAGKEEERKMDQAVKKKEEKKAEISQAVKQITS</sequence>
<dbReference type="InterPro" id="IPR014729">
    <property type="entry name" value="Rossmann-like_a/b/a_fold"/>
</dbReference>
<dbReference type="Gramene" id="GBG65388">
    <property type="protein sequence ID" value="GBG65388"/>
    <property type="gene ID" value="CBR_g50749"/>
</dbReference>
<gene>
    <name evidence="3" type="ORF">CBR_g50749</name>
</gene>
<evidence type="ECO:0000256" key="1">
    <source>
        <dbReference type="SAM" id="Coils"/>
    </source>
</evidence>
<comment type="caution">
    <text evidence="3">The sequence shown here is derived from an EMBL/GenBank/DDBJ whole genome shotgun (WGS) entry which is preliminary data.</text>
</comment>
<feature type="domain" description="UspA" evidence="2">
    <location>
        <begin position="152"/>
        <end position="287"/>
    </location>
</feature>
<dbReference type="OrthoDB" id="843225at2759"/>